<dbReference type="AlphaFoldDB" id="A0A5K7YTA3"/>
<evidence type="ECO:0000256" key="1">
    <source>
        <dbReference type="SAM" id="MobiDB-lite"/>
    </source>
</evidence>
<sequence length="88" mass="9068">MAALPGVLILIVLPVVGELTAGMGPDPIVRDQPEGCLCLCRVRCIGACDANTITGDYRDGVRMAPPTSTAGNPDRLRKGLNRVPGPGG</sequence>
<accession>A0A5K7YTA3</accession>
<dbReference type="KEGG" id="dalk:DSCA_57880"/>
<name>A0A5K7YTA3_9BACT</name>
<keyword evidence="3" id="KW-1185">Reference proteome</keyword>
<reference evidence="2 3" key="1">
    <citation type="submission" date="2019-11" db="EMBL/GenBank/DDBJ databases">
        <title>Comparative genomics of hydrocarbon-degrading Desulfosarcina strains.</title>
        <authorList>
            <person name="Watanabe M."/>
            <person name="Kojima H."/>
            <person name="Fukui M."/>
        </authorList>
    </citation>
    <scope>NUCLEOTIDE SEQUENCE [LARGE SCALE GENOMIC DNA]</scope>
    <source>
        <strain evidence="2 3">PL12</strain>
    </source>
</reference>
<gene>
    <name evidence="2" type="ORF">DSCA_57880</name>
</gene>
<protein>
    <submittedName>
        <fullName evidence="2">Uncharacterized protein</fullName>
    </submittedName>
</protein>
<proteinExistence type="predicted"/>
<evidence type="ECO:0000313" key="2">
    <source>
        <dbReference type="EMBL" id="BBO71858.1"/>
    </source>
</evidence>
<feature type="region of interest" description="Disordered" evidence="1">
    <location>
        <begin position="61"/>
        <end position="88"/>
    </location>
</feature>
<organism evidence="2 3">
    <name type="scientific">Desulfosarcina alkanivorans</name>
    <dbReference type="NCBI Taxonomy" id="571177"/>
    <lineage>
        <taxon>Bacteria</taxon>
        <taxon>Pseudomonadati</taxon>
        <taxon>Thermodesulfobacteriota</taxon>
        <taxon>Desulfobacteria</taxon>
        <taxon>Desulfobacterales</taxon>
        <taxon>Desulfosarcinaceae</taxon>
        <taxon>Desulfosarcina</taxon>
    </lineage>
</organism>
<dbReference type="EMBL" id="AP021874">
    <property type="protein sequence ID" value="BBO71858.1"/>
    <property type="molecule type" value="Genomic_DNA"/>
</dbReference>
<dbReference type="Proteomes" id="UP000427906">
    <property type="component" value="Chromosome"/>
</dbReference>
<evidence type="ECO:0000313" key="3">
    <source>
        <dbReference type="Proteomes" id="UP000427906"/>
    </source>
</evidence>